<evidence type="ECO:0000256" key="1">
    <source>
        <dbReference type="SAM" id="Phobius"/>
    </source>
</evidence>
<comment type="caution">
    <text evidence="2">The sequence shown here is derived from an EMBL/GenBank/DDBJ whole genome shotgun (WGS) entry which is preliminary data.</text>
</comment>
<protein>
    <submittedName>
        <fullName evidence="2">Uncharacterized protein</fullName>
    </submittedName>
</protein>
<accession>A0A1Y2D1Y3</accession>
<name>A0A1Y2D1Y3_9FUNG</name>
<dbReference type="AlphaFoldDB" id="A0A1Y2D1Y3"/>
<proteinExistence type="predicted"/>
<keyword evidence="1" id="KW-1133">Transmembrane helix</keyword>
<dbReference type="Proteomes" id="UP000193642">
    <property type="component" value="Unassembled WGS sequence"/>
</dbReference>
<keyword evidence="3" id="KW-1185">Reference proteome</keyword>
<keyword evidence="1" id="KW-0812">Transmembrane</keyword>
<sequence length="557" mass="57965">MGTDGLLQSKRWTPDGTPEINKQWTIYTQQGYSFSYKKDGSLAGVANGGSMSEPMIFTYGSDGLFCVDSHNGHVVLFNGGPASLINPIFDHWGPGEDKWKYPPGAPLIGYPTFTADKPGMGPPISIDVSSCLGGSQVASEATSLNQPSFVVTAGTFKLSFSVPAADLVQGQAFSVSCGSPTVVKLDSKNVCSFSIDFTSCKTFTAPSLFTYVVVDGNTIVSKTTVNFSVNGTTSTTLTAQQDETAILEILSTKYTVDPSDKGKAQAQIELLPVKTIPGLKYYINAVNAAESDKFAPIKGRIDPYAPILTTFRSLTCGTTFQLPINFFSCISSVPTATAASGIAGCTNQKTSVLKLTPNGSSGPNGQGCGFTVEVTAIYPLALLGGGLSPTINTNVGLVLGNTNTPKLYVTAVQVQRGDDAANIINLDASCFLDANKGVGQAQAIPGDLITLFLGSGSFVTPASCSAAAPLSIFTVGKYSITVSYASIPLSKRRDGPVAVSSSTATFTIVAQPGPGLDTGLIVGISIAGVVLIVVGAIIVYKRRESKKVSVDFKAESV</sequence>
<organism evidence="2 3">
    <name type="scientific">Rhizoclosmatium globosum</name>
    <dbReference type="NCBI Taxonomy" id="329046"/>
    <lineage>
        <taxon>Eukaryota</taxon>
        <taxon>Fungi</taxon>
        <taxon>Fungi incertae sedis</taxon>
        <taxon>Chytridiomycota</taxon>
        <taxon>Chytridiomycota incertae sedis</taxon>
        <taxon>Chytridiomycetes</taxon>
        <taxon>Chytridiales</taxon>
        <taxon>Chytriomycetaceae</taxon>
        <taxon>Rhizoclosmatium</taxon>
    </lineage>
</organism>
<feature type="transmembrane region" description="Helical" evidence="1">
    <location>
        <begin position="520"/>
        <end position="540"/>
    </location>
</feature>
<dbReference type="OrthoDB" id="2182885at2759"/>
<gene>
    <name evidence="2" type="ORF">BCR33DRAFT_733031</name>
</gene>
<evidence type="ECO:0000313" key="3">
    <source>
        <dbReference type="Proteomes" id="UP000193642"/>
    </source>
</evidence>
<keyword evidence="1" id="KW-0472">Membrane</keyword>
<dbReference type="EMBL" id="MCGO01000002">
    <property type="protein sequence ID" value="ORY53299.1"/>
    <property type="molecule type" value="Genomic_DNA"/>
</dbReference>
<evidence type="ECO:0000313" key="2">
    <source>
        <dbReference type="EMBL" id="ORY53299.1"/>
    </source>
</evidence>
<reference evidence="2 3" key="1">
    <citation type="submission" date="2016-07" db="EMBL/GenBank/DDBJ databases">
        <title>Pervasive Adenine N6-methylation of Active Genes in Fungi.</title>
        <authorList>
            <consortium name="DOE Joint Genome Institute"/>
            <person name="Mondo S.J."/>
            <person name="Dannebaum R.O."/>
            <person name="Kuo R.C."/>
            <person name="Labutti K."/>
            <person name="Haridas S."/>
            <person name="Kuo A."/>
            <person name="Salamov A."/>
            <person name="Ahrendt S.R."/>
            <person name="Lipzen A."/>
            <person name="Sullivan W."/>
            <person name="Andreopoulos W.B."/>
            <person name="Clum A."/>
            <person name="Lindquist E."/>
            <person name="Daum C."/>
            <person name="Ramamoorthy G.K."/>
            <person name="Gryganskyi A."/>
            <person name="Culley D."/>
            <person name="Magnuson J.K."/>
            <person name="James T.Y."/>
            <person name="O'Malley M.A."/>
            <person name="Stajich J.E."/>
            <person name="Spatafora J.W."/>
            <person name="Visel A."/>
            <person name="Grigoriev I.V."/>
        </authorList>
    </citation>
    <scope>NUCLEOTIDE SEQUENCE [LARGE SCALE GENOMIC DNA]</scope>
    <source>
        <strain evidence="2 3">JEL800</strain>
    </source>
</reference>